<dbReference type="Pfam" id="PF00175">
    <property type="entry name" value="NAD_binding_1"/>
    <property type="match status" value="1"/>
</dbReference>
<dbReference type="GO" id="GO:0016491">
    <property type="term" value="F:oxidoreductase activity"/>
    <property type="evidence" value="ECO:0007669"/>
    <property type="project" value="UniProtKB-KW"/>
</dbReference>
<organism evidence="9 10">
    <name type="scientific">Nitrogeniibacter mangrovi</name>
    <dbReference type="NCBI Taxonomy" id="2016596"/>
    <lineage>
        <taxon>Bacteria</taxon>
        <taxon>Pseudomonadati</taxon>
        <taxon>Pseudomonadota</taxon>
        <taxon>Betaproteobacteria</taxon>
        <taxon>Rhodocyclales</taxon>
        <taxon>Zoogloeaceae</taxon>
        <taxon>Nitrogeniibacter</taxon>
    </lineage>
</organism>
<dbReference type="CDD" id="cd06185">
    <property type="entry name" value="PDR_like"/>
    <property type="match status" value="1"/>
</dbReference>
<dbReference type="InterPro" id="IPR039261">
    <property type="entry name" value="FNR_nucleotide-bd"/>
</dbReference>
<dbReference type="KEGG" id="azq:G3580_08340"/>
<dbReference type="Proteomes" id="UP000501991">
    <property type="component" value="Chromosome"/>
</dbReference>
<evidence type="ECO:0000256" key="5">
    <source>
        <dbReference type="ARBA" id="ARBA00023004"/>
    </source>
</evidence>
<sequence length="331" mass="35443">MTQTTATPARAGDTIEVIVHRRQTLADGIAGIELRALDGAPLPAFTAGAHIDVHLPNGLVRQYSLCNDPGESDHYALGILLDPDGRGGSRCVHESLLEGSTLRIGPPRNLFALVPARHSILLAGGIGITPMLAMAAQLTRDDRSFELHYCARTPARMAFRDRLEAAAYASRVRCYFDDAPGPERFAAAAVLSDPDPELHAYVCGPQGFMDYVIGALRARGWREECIHFESFSAPALDAASAGEFEVQIGHGGPVIPIPADRSVAQALAEAGVEIPLSCEQGICGTCALRVLEGTPDHRDMYFTDAEKAANERFTPCCSRSLSPRLVVALDS</sequence>
<evidence type="ECO:0000256" key="1">
    <source>
        <dbReference type="ARBA" id="ARBA00022630"/>
    </source>
</evidence>
<dbReference type="InterPro" id="IPR001433">
    <property type="entry name" value="OxRdtase_FAD/NAD-bd"/>
</dbReference>
<dbReference type="AlphaFoldDB" id="A0A6C1B1Z3"/>
<dbReference type="InterPro" id="IPR017938">
    <property type="entry name" value="Riboflavin_synthase-like_b-brl"/>
</dbReference>
<reference evidence="9 10" key="1">
    <citation type="submission" date="2020-02" db="EMBL/GenBank/DDBJ databases">
        <title>Nitrogenibacter mangrovi gen. nov., sp. nov. isolated from mangrove sediment, a denitrifying betaproteobacterium.</title>
        <authorList>
            <person name="Liao H."/>
            <person name="Tian Y."/>
        </authorList>
    </citation>
    <scope>NUCLEOTIDE SEQUENCE [LARGE SCALE GENOMIC DNA]</scope>
    <source>
        <strain evidence="9 10">M9-3-2</strain>
    </source>
</reference>
<keyword evidence="10" id="KW-1185">Reference proteome</keyword>
<dbReference type="PANTHER" id="PTHR47354">
    <property type="entry name" value="NADH OXIDOREDUCTASE HCR"/>
    <property type="match status" value="1"/>
</dbReference>
<feature type="domain" description="FAD-binding FR-type" evidence="8">
    <location>
        <begin position="12"/>
        <end position="114"/>
    </location>
</feature>
<accession>A0A6C1B1Z3</accession>
<dbReference type="EMBL" id="CP048836">
    <property type="protein sequence ID" value="QID17651.1"/>
    <property type="molecule type" value="Genomic_DNA"/>
</dbReference>
<dbReference type="InterPro" id="IPR050415">
    <property type="entry name" value="MRET"/>
</dbReference>
<dbReference type="GO" id="GO:0051537">
    <property type="term" value="F:2 iron, 2 sulfur cluster binding"/>
    <property type="evidence" value="ECO:0007669"/>
    <property type="project" value="UniProtKB-KW"/>
</dbReference>
<dbReference type="PROSITE" id="PS51384">
    <property type="entry name" value="FAD_FR"/>
    <property type="match status" value="1"/>
</dbReference>
<keyword evidence="2" id="KW-0001">2Fe-2S</keyword>
<evidence type="ECO:0000259" key="7">
    <source>
        <dbReference type="PROSITE" id="PS51085"/>
    </source>
</evidence>
<keyword evidence="4" id="KW-0560">Oxidoreductase</keyword>
<dbReference type="GO" id="GO:0046872">
    <property type="term" value="F:metal ion binding"/>
    <property type="evidence" value="ECO:0007669"/>
    <property type="project" value="UniProtKB-KW"/>
</dbReference>
<evidence type="ECO:0000256" key="4">
    <source>
        <dbReference type="ARBA" id="ARBA00023002"/>
    </source>
</evidence>
<dbReference type="PANTHER" id="PTHR47354:SF1">
    <property type="entry name" value="CARNITINE MONOOXYGENASE REDUCTASE SUBUNIT"/>
    <property type="match status" value="1"/>
</dbReference>
<dbReference type="InterPro" id="IPR001041">
    <property type="entry name" value="2Fe-2S_ferredoxin-type"/>
</dbReference>
<dbReference type="SUPFAM" id="SSF54292">
    <property type="entry name" value="2Fe-2S ferredoxin-like"/>
    <property type="match status" value="1"/>
</dbReference>
<dbReference type="SUPFAM" id="SSF52343">
    <property type="entry name" value="Ferredoxin reductase-like, C-terminal NADP-linked domain"/>
    <property type="match status" value="1"/>
</dbReference>
<dbReference type="Pfam" id="PF00111">
    <property type="entry name" value="Fer2"/>
    <property type="match status" value="1"/>
</dbReference>
<dbReference type="SUPFAM" id="SSF63380">
    <property type="entry name" value="Riboflavin synthase domain-like"/>
    <property type="match status" value="1"/>
</dbReference>
<dbReference type="PROSITE" id="PS00197">
    <property type="entry name" value="2FE2S_FER_1"/>
    <property type="match status" value="1"/>
</dbReference>
<gene>
    <name evidence="9" type="ORF">G3580_08340</name>
</gene>
<proteinExistence type="predicted"/>
<keyword evidence="3" id="KW-0479">Metal-binding</keyword>
<evidence type="ECO:0000256" key="3">
    <source>
        <dbReference type="ARBA" id="ARBA00022723"/>
    </source>
</evidence>
<dbReference type="Gene3D" id="3.40.50.80">
    <property type="entry name" value="Nucleotide-binding domain of ferredoxin-NADP reductase (FNR) module"/>
    <property type="match status" value="1"/>
</dbReference>
<dbReference type="PRINTS" id="PR00409">
    <property type="entry name" value="PHDIOXRDTASE"/>
</dbReference>
<evidence type="ECO:0000313" key="10">
    <source>
        <dbReference type="Proteomes" id="UP000501991"/>
    </source>
</evidence>
<evidence type="ECO:0000259" key="8">
    <source>
        <dbReference type="PROSITE" id="PS51384"/>
    </source>
</evidence>
<protein>
    <submittedName>
        <fullName evidence="9">Oxidoreductase</fullName>
    </submittedName>
</protein>
<dbReference type="RefSeq" id="WP_173764814.1">
    <property type="nucleotide sequence ID" value="NZ_CP048836.1"/>
</dbReference>
<keyword evidence="1" id="KW-0285">Flavoprotein</keyword>
<keyword evidence="5" id="KW-0408">Iron</keyword>
<dbReference type="Gene3D" id="2.40.30.10">
    <property type="entry name" value="Translation factors"/>
    <property type="match status" value="1"/>
</dbReference>
<dbReference type="InterPro" id="IPR012675">
    <property type="entry name" value="Beta-grasp_dom_sf"/>
</dbReference>
<evidence type="ECO:0000313" key="9">
    <source>
        <dbReference type="EMBL" id="QID17651.1"/>
    </source>
</evidence>
<name>A0A6C1B1Z3_9RHOO</name>
<dbReference type="CDD" id="cd00207">
    <property type="entry name" value="fer2"/>
    <property type="match status" value="1"/>
</dbReference>
<keyword evidence="6" id="KW-0411">Iron-sulfur</keyword>
<evidence type="ECO:0000256" key="2">
    <source>
        <dbReference type="ARBA" id="ARBA00022714"/>
    </source>
</evidence>
<dbReference type="InterPro" id="IPR006058">
    <property type="entry name" value="2Fe2S_fd_BS"/>
</dbReference>
<evidence type="ECO:0000256" key="6">
    <source>
        <dbReference type="ARBA" id="ARBA00023014"/>
    </source>
</evidence>
<dbReference type="PROSITE" id="PS51085">
    <property type="entry name" value="2FE2S_FER_2"/>
    <property type="match status" value="1"/>
</dbReference>
<feature type="domain" description="2Fe-2S ferredoxin-type" evidence="7">
    <location>
        <begin position="244"/>
        <end position="331"/>
    </location>
</feature>
<dbReference type="InterPro" id="IPR036010">
    <property type="entry name" value="2Fe-2S_ferredoxin-like_sf"/>
</dbReference>
<dbReference type="InterPro" id="IPR017927">
    <property type="entry name" value="FAD-bd_FR_type"/>
</dbReference>
<dbReference type="Gene3D" id="3.10.20.30">
    <property type="match status" value="1"/>
</dbReference>